<sequence>MSEYHVKVFGVKSLRRRNEISALMSSVSKHIDVIANINNKTFRIYNLFTRSNVQYILLQGGALDSRHLPKFRDVMNELDELIHDKKETMDIINMETFCSVKEQALNDFRRIDTLVEEDAREPPPPPTMFSPSMHNLGSKDKDVKEKERDHFMRQTDVKETPFSEPQKTYRPPRDLIKEKPATGIPDAPVSEPQKTYQPPRDLIKEKPASDIPNAPFYEYQKAYRPPQDAKEEKPATVIPNAPFYEYQKAYRPPQDVNEEKPATGITSGKQQQPSNGRSGVVSDESHFHSDSDGSLYTSYMERKNRSKLHSSQMSLIPLCFMANVIIYMILYG</sequence>
<evidence type="ECO:0000313" key="3">
    <source>
        <dbReference type="EMBL" id="KAK1444398.1"/>
    </source>
</evidence>
<name>A0AAD8PFC9_BABGI</name>
<feature type="compositionally biased region" description="Polar residues" evidence="1">
    <location>
        <begin position="264"/>
        <end position="277"/>
    </location>
</feature>
<protein>
    <submittedName>
        <fullName evidence="3">Uncharacterized protein</fullName>
    </submittedName>
</protein>
<feature type="transmembrane region" description="Helical" evidence="2">
    <location>
        <begin position="313"/>
        <end position="331"/>
    </location>
</feature>
<proteinExistence type="predicted"/>
<keyword evidence="4" id="KW-1185">Reference proteome</keyword>
<feature type="compositionally biased region" description="Basic and acidic residues" evidence="1">
    <location>
        <begin position="137"/>
        <end position="161"/>
    </location>
</feature>
<evidence type="ECO:0000313" key="4">
    <source>
        <dbReference type="Proteomes" id="UP001230268"/>
    </source>
</evidence>
<keyword evidence="2" id="KW-0812">Transmembrane</keyword>
<evidence type="ECO:0000256" key="1">
    <source>
        <dbReference type="SAM" id="MobiDB-lite"/>
    </source>
</evidence>
<reference evidence="3" key="1">
    <citation type="submission" date="2023-08" db="EMBL/GenBank/DDBJ databases">
        <title>Draft sequence of the Babesia gibsoni genome.</title>
        <authorList>
            <person name="Yamagishi J.Y."/>
            <person name="Xuan X.X."/>
        </authorList>
    </citation>
    <scope>NUCLEOTIDE SEQUENCE</scope>
    <source>
        <strain evidence="3">Azabu</strain>
    </source>
</reference>
<dbReference type="Proteomes" id="UP001230268">
    <property type="component" value="Unassembled WGS sequence"/>
</dbReference>
<comment type="caution">
    <text evidence="3">The sequence shown here is derived from an EMBL/GenBank/DDBJ whole genome shotgun (WGS) entry which is preliminary data.</text>
</comment>
<feature type="region of interest" description="Disordered" evidence="1">
    <location>
        <begin position="116"/>
        <end position="213"/>
    </location>
</feature>
<organism evidence="3 4">
    <name type="scientific">Babesia gibsoni</name>
    <dbReference type="NCBI Taxonomy" id="33632"/>
    <lineage>
        <taxon>Eukaryota</taxon>
        <taxon>Sar</taxon>
        <taxon>Alveolata</taxon>
        <taxon>Apicomplexa</taxon>
        <taxon>Aconoidasida</taxon>
        <taxon>Piroplasmida</taxon>
        <taxon>Babesiidae</taxon>
        <taxon>Babesia</taxon>
    </lineage>
</organism>
<dbReference type="EMBL" id="JAVEPI010000001">
    <property type="protein sequence ID" value="KAK1444398.1"/>
    <property type="molecule type" value="Genomic_DNA"/>
</dbReference>
<keyword evidence="2" id="KW-0472">Membrane</keyword>
<dbReference type="AlphaFoldDB" id="A0AAD8PFC9"/>
<evidence type="ECO:0000256" key="2">
    <source>
        <dbReference type="SAM" id="Phobius"/>
    </source>
</evidence>
<accession>A0AAD8PFC9</accession>
<gene>
    <name evidence="3" type="ORF">BgAZ_103040</name>
</gene>
<feature type="compositionally biased region" description="Basic and acidic residues" evidence="1">
    <location>
        <begin position="171"/>
        <end position="180"/>
    </location>
</feature>
<keyword evidence="2" id="KW-1133">Transmembrane helix</keyword>
<feature type="region of interest" description="Disordered" evidence="1">
    <location>
        <begin position="254"/>
        <end position="294"/>
    </location>
</feature>